<keyword evidence="3" id="KW-1185">Reference proteome</keyword>
<feature type="compositionally biased region" description="Basic and acidic residues" evidence="1">
    <location>
        <begin position="301"/>
        <end position="316"/>
    </location>
</feature>
<proteinExistence type="predicted"/>
<dbReference type="Proteomes" id="UP000289738">
    <property type="component" value="Chromosome B08"/>
</dbReference>
<dbReference type="EMBL" id="SDMP01000018">
    <property type="protein sequence ID" value="RYQ95913.1"/>
    <property type="molecule type" value="Genomic_DNA"/>
</dbReference>
<accession>A0A444Y1W5</accession>
<evidence type="ECO:0000313" key="3">
    <source>
        <dbReference type="Proteomes" id="UP000289738"/>
    </source>
</evidence>
<gene>
    <name evidence="2" type="ORF">Ahy_B08g091297</name>
</gene>
<feature type="region of interest" description="Disordered" evidence="1">
    <location>
        <begin position="260"/>
        <end position="316"/>
    </location>
</feature>
<sequence length="316" mass="35334">MAFLLPTTINKVSPVHMAPIFRLDNITDHVFNFIIKCITNYRLKKKKSIDGCLYALMTTRKEKQSLDCPGLAIGIGSYWFQGSEQKLILSSSSRFVIHGPSLTAVRPQSLAVVRCLPFPKPPFSPSRSLIQLETLSLSRSLAPCSASKNADSWSTAQHSNASVNHAFVGRRGAQHSNTPMPVSAIQLSLLHSAISAFNLYFVDLGTKIQNVKHELERNDVSDEDGEDDDVDAMEDKDIGGWCKLTFRLFQGIVKRAEAKKKLKKMKKKEKNKKTKKKVRSSESDSSESEFAFFSESESEQDSEKATKKKETTLQDN</sequence>
<name>A0A444Y1W5_ARAHY</name>
<protein>
    <submittedName>
        <fullName evidence="2">Uncharacterized protein</fullName>
    </submittedName>
</protein>
<evidence type="ECO:0000256" key="1">
    <source>
        <dbReference type="SAM" id="MobiDB-lite"/>
    </source>
</evidence>
<reference evidence="2 3" key="1">
    <citation type="submission" date="2019-01" db="EMBL/GenBank/DDBJ databases">
        <title>Sequencing of cultivated peanut Arachis hypogaea provides insights into genome evolution and oil improvement.</title>
        <authorList>
            <person name="Chen X."/>
        </authorList>
    </citation>
    <scope>NUCLEOTIDE SEQUENCE [LARGE SCALE GENOMIC DNA]</scope>
    <source>
        <strain evidence="3">cv. Fuhuasheng</strain>
        <tissue evidence="2">Leaves</tissue>
    </source>
</reference>
<evidence type="ECO:0000313" key="2">
    <source>
        <dbReference type="EMBL" id="RYQ95913.1"/>
    </source>
</evidence>
<organism evidence="2 3">
    <name type="scientific">Arachis hypogaea</name>
    <name type="common">Peanut</name>
    <dbReference type="NCBI Taxonomy" id="3818"/>
    <lineage>
        <taxon>Eukaryota</taxon>
        <taxon>Viridiplantae</taxon>
        <taxon>Streptophyta</taxon>
        <taxon>Embryophyta</taxon>
        <taxon>Tracheophyta</taxon>
        <taxon>Spermatophyta</taxon>
        <taxon>Magnoliopsida</taxon>
        <taxon>eudicotyledons</taxon>
        <taxon>Gunneridae</taxon>
        <taxon>Pentapetalae</taxon>
        <taxon>rosids</taxon>
        <taxon>fabids</taxon>
        <taxon>Fabales</taxon>
        <taxon>Fabaceae</taxon>
        <taxon>Papilionoideae</taxon>
        <taxon>50 kb inversion clade</taxon>
        <taxon>dalbergioids sensu lato</taxon>
        <taxon>Dalbergieae</taxon>
        <taxon>Pterocarpus clade</taxon>
        <taxon>Arachis</taxon>
    </lineage>
</organism>
<feature type="compositionally biased region" description="Basic residues" evidence="1">
    <location>
        <begin position="260"/>
        <end position="278"/>
    </location>
</feature>
<comment type="caution">
    <text evidence="2">The sequence shown here is derived from an EMBL/GenBank/DDBJ whole genome shotgun (WGS) entry which is preliminary data.</text>
</comment>
<dbReference type="AlphaFoldDB" id="A0A444Y1W5"/>